<evidence type="ECO:0000313" key="1">
    <source>
        <dbReference type="EMBL" id="GLB51695.1"/>
    </source>
</evidence>
<evidence type="ECO:0000313" key="2">
    <source>
        <dbReference type="Proteomes" id="UP001143545"/>
    </source>
</evidence>
<protein>
    <submittedName>
        <fullName evidence="1">Uncharacterized protein</fullName>
    </submittedName>
</protein>
<proteinExistence type="predicted"/>
<reference evidence="1" key="1">
    <citation type="submission" date="2022-07" db="EMBL/GenBank/DDBJ databases">
        <title>Taxonomy of Novel Oxalotrophic and Methylotrophic Bacteria.</title>
        <authorList>
            <person name="Sahin N."/>
            <person name="Tani A."/>
        </authorList>
    </citation>
    <scope>NUCLEOTIDE SEQUENCE</scope>
    <source>
        <strain evidence="1">AM327</strain>
    </source>
</reference>
<sequence length="173" mass="20704">MNNAYLINWLELVKLFLMQAMRKPNNKAFLSVMLRPLELLHLDFLNFRANSIYRVKHNSQIVYMEAMLNDLFDPLERRIRIVNTEFKQPVYFYEPLENREVYHYEPEDNDPVHYYEPDDIVGDGVDFSVCVPPQLQPEGETAETAILTRMRGEIDYYKLYSKNYNILWVQVNN</sequence>
<dbReference type="EMBL" id="BRVP01000004">
    <property type="protein sequence ID" value="GLB51695.1"/>
    <property type="molecule type" value="Genomic_DNA"/>
</dbReference>
<comment type="caution">
    <text evidence="1">The sequence shown here is derived from an EMBL/GenBank/DDBJ whole genome shotgun (WGS) entry which is preliminary data.</text>
</comment>
<dbReference type="Proteomes" id="UP001143545">
    <property type="component" value="Unassembled WGS sequence"/>
</dbReference>
<name>A0A9W6ETC2_9FLAO</name>
<accession>A0A9W6ETC2</accession>
<keyword evidence="2" id="KW-1185">Reference proteome</keyword>
<gene>
    <name evidence="1" type="ORF">NBRC110019_07340</name>
</gene>
<dbReference type="AlphaFoldDB" id="A0A9W6ETC2"/>
<organism evidence="1 2">
    <name type="scientific">Neptunitalea chrysea</name>
    <dbReference type="NCBI Taxonomy" id="1647581"/>
    <lineage>
        <taxon>Bacteria</taxon>
        <taxon>Pseudomonadati</taxon>
        <taxon>Bacteroidota</taxon>
        <taxon>Flavobacteriia</taxon>
        <taxon>Flavobacteriales</taxon>
        <taxon>Flavobacteriaceae</taxon>
        <taxon>Neptunitalea</taxon>
    </lineage>
</organism>